<dbReference type="RefSeq" id="XP_020430029.1">
    <property type="nucleotide sequence ID" value="XM_020580196.1"/>
</dbReference>
<dbReference type="Pfam" id="PF05725">
    <property type="entry name" value="FNIP"/>
    <property type="match status" value="1"/>
</dbReference>
<dbReference type="InterPro" id="IPR051251">
    <property type="entry name" value="STK_FNIP-Repeat"/>
</dbReference>
<dbReference type="Proteomes" id="UP000001396">
    <property type="component" value="Unassembled WGS sequence"/>
</dbReference>
<evidence type="ECO:0008006" key="3">
    <source>
        <dbReference type="Google" id="ProtNLM"/>
    </source>
</evidence>
<evidence type="ECO:0000313" key="2">
    <source>
        <dbReference type="Proteomes" id="UP000001396"/>
    </source>
</evidence>
<dbReference type="InterPro" id="IPR008615">
    <property type="entry name" value="FNIP"/>
</dbReference>
<reference evidence="1 2" key="1">
    <citation type="journal article" date="2011" name="Genome Res.">
        <title>Phylogeny-wide analysis of social amoeba genomes highlights ancient origins for complex intercellular communication.</title>
        <authorList>
            <person name="Heidel A.J."/>
            <person name="Lawal H.M."/>
            <person name="Felder M."/>
            <person name="Schilde C."/>
            <person name="Helps N.R."/>
            <person name="Tunggal B."/>
            <person name="Rivero F."/>
            <person name="John U."/>
            <person name="Schleicher M."/>
            <person name="Eichinger L."/>
            <person name="Platzer M."/>
            <person name="Noegel A.A."/>
            <person name="Schaap P."/>
            <person name="Gloeckner G."/>
        </authorList>
    </citation>
    <scope>NUCLEOTIDE SEQUENCE [LARGE SCALE GENOMIC DNA]</scope>
    <source>
        <strain evidence="2">ATCC 26659 / Pp 5 / PN500</strain>
    </source>
</reference>
<proteinExistence type="predicted"/>
<evidence type="ECO:0000313" key="1">
    <source>
        <dbReference type="EMBL" id="EFA77901.1"/>
    </source>
</evidence>
<name>D3BLG7_HETP5</name>
<protein>
    <recommendedName>
        <fullName evidence="3">FNIP repeat-containing protein</fullName>
    </recommendedName>
</protein>
<dbReference type="InParanoid" id="D3BLG7"/>
<comment type="caution">
    <text evidence="1">The sequence shown here is derived from an EMBL/GenBank/DDBJ whole genome shotgun (WGS) entry which is preliminary data.</text>
</comment>
<dbReference type="AlphaFoldDB" id="D3BLG7"/>
<sequence>MDINNNNNNNQYCNISMSKQLQYGDKSDKLFTRLYDLIGQSKVTSIKECMTLKHRIPTNITSLSFEHFFNEPLFKGCFPPNLEKLKLHGNFNQRIEVGALPDTLESFEVNTLNQILEPGVLPTSLKVFKILEYAPNNYLKVGSLTPNLQEFVHHGKDIYIDSNVLPNSLIKLHNAPVSWMMSIKNLENLRSLNFTCPGIIPNSVNNLFIQDRRDDIVIPEGILPDSVQNIKLSQVLFPTIKMVDNISFEDYLNNKSCNIRKLDDQYYIVFGHNYNKFIKFIPQINVFRQS</sequence>
<dbReference type="EMBL" id="ADBJ01000039">
    <property type="protein sequence ID" value="EFA77901.1"/>
    <property type="molecule type" value="Genomic_DNA"/>
</dbReference>
<organism evidence="1 2">
    <name type="scientific">Heterostelium pallidum (strain ATCC 26659 / Pp 5 / PN500)</name>
    <name type="common">Cellular slime mold</name>
    <name type="synonym">Polysphondylium pallidum</name>
    <dbReference type="NCBI Taxonomy" id="670386"/>
    <lineage>
        <taxon>Eukaryota</taxon>
        <taxon>Amoebozoa</taxon>
        <taxon>Evosea</taxon>
        <taxon>Eumycetozoa</taxon>
        <taxon>Dictyostelia</taxon>
        <taxon>Acytosteliales</taxon>
        <taxon>Acytosteliaceae</taxon>
        <taxon>Heterostelium</taxon>
    </lineage>
</organism>
<gene>
    <name evidence="1" type="ORF">PPL_09401</name>
</gene>
<accession>D3BLG7</accession>
<dbReference type="PANTHER" id="PTHR32134:SF92">
    <property type="entry name" value="FNIP REPEAT-CONTAINING PROTEIN"/>
    <property type="match status" value="1"/>
</dbReference>
<dbReference type="PANTHER" id="PTHR32134">
    <property type="entry name" value="FNIP REPEAT-CONTAINING PROTEIN"/>
    <property type="match status" value="1"/>
</dbReference>
<dbReference type="GeneID" id="31364876"/>
<keyword evidence="2" id="KW-1185">Reference proteome</keyword>